<proteinExistence type="predicted"/>
<reference evidence="2" key="1">
    <citation type="submission" date="2024-03" db="EMBL/GenBank/DDBJ databases">
        <title>Deinococcus weizhi sp. nov., isolated from human skin.</title>
        <authorList>
            <person name="Wei Z."/>
            <person name="Tian F."/>
            <person name="Yang C."/>
            <person name="Xin L.T."/>
            <person name="Wen Z.J."/>
            <person name="Lan K.C."/>
            <person name="Yu L."/>
            <person name="Zhe W."/>
            <person name="Dan F.D."/>
            <person name="Jun W."/>
            <person name="Rui Z."/>
            <person name="Yong X.J."/>
            <person name="Ting Y."/>
            <person name="Wei X."/>
            <person name="Xu Z.G."/>
            <person name="Xin Z."/>
            <person name="Dong F.G."/>
            <person name="Ni X.M."/>
            <person name="Zheng M.G."/>
            <person name="Chun Y."/>
            <person name="Qian W.X."/>
        </authorList>
    </citation>
    <scope>NUCLEOTIDE SEQUENCE</scope>
    <source>
        <strain evidence="2">VB142</strain>
    </source>
</reference>
<organism evidence="2">
    <name type="scientific">Deinococcus sp. VB142</name>
    <dbReference type="NCBI Taxonomy" id="3112952"/>
    <lineage>
        <taxon>Bacteria</taxon>
        <taxon>Thermotogati</taxon>
        <taxon>Deinococcota</taxon>
        <taxon>Deinococci</taxon>
        <taxon>Deinococcales</taxon>
        <taxon>Deinococcaceae</taxon>
        <taxon>Deinococcus</taxon>
    </lineage>
</organism>
<protein>
    <recommendedName>
        <fullName evidence="3">Histone H1</fullName>
    </recommendedName>
</protein>
<evidence type="ECO:0008006" key="3">
    <source>
        <dbReference type="Google" id="ProtNLM"/>
    </source>
</evidence>
<name>A0AAU6Q5R3_9DEIO</name>
<sequence length="61" mass="6708">MKKFDFNEILDSGQLQAGMNKAVKEAIMKAEAAGLPRAYRPSPPCEPDQEQSTPVTTRRSA</sequence>
<gene>
    <name evidence="2" type="ORF">WDJ50_16250</name>
</gene>
<dbReference type="EMBL" id="CP149783">
    <property type="protein sequence ID" value="WYF45975.1"/>
    <property type="molecule type" value="Genomic_DNA"/>
</dbReference>
<evidence type="ECO:0000256" key="1">
    <source>
        <dbReference type="SAM" id="MobiDB-lite"/>
    </source>
</evidence>
<dbReference type="RefSeq" id="WP_339097352.1">
    <property type="nucleotide sequence ID" value="NZ_CP149783.1"/>
</dbReference>
<feature type="region of interest" description="Disordered" evidence="1">
    <location>
        <begin position="34"/>
        <end position="61"/>
    </location>
</feature>
<dbReference type="AlphaFoldDB" id="A0AAU6Q5R3"/>
<feature type="compositionally biased region" description="Polar residues" evidence="1">
    <location>
        <begin position="50"/>
        <end position="61"/>
    </location>
</feature>
<accession>A0AAU6Q5R3</accession>
<evidence type="ECO:0000313" key="2">
    <source>
        <dbReference type="EMBL" id="WYF45975.1"/>
    </source>
</evidence>